<proteinExistence type="predicted"/>
<sequence length="87" mass="7882">MGERGGGGTAPLLVGAAARWTGAGVPPLVPRVPGPGAVRRPASGTESAGGALSGAPSGERRAGVELSGAGVVAAGPGTGAGLTGEAA</sequence>
<feature type="compositionally biased region" description="Low complexity" evidence="1">
    <location>
        <begin position="34"/>
        <end position="57"/>
    </location>
</feature>
<feature type="region of interest" description="Disordered" evidence="1">
    <location>
        <begin position="23"/>
        <end position="62"/>
    </location>
</feature>
<gene>
    <name evidence="2" type="ORF">OHV25_35410</name>
</gene>
<dbReference type="AlphaFoldDB" id="A0AAU2HAQ8"/>
<protein>
    <submittedName>
        <fullName evidence="2">Uncharacterized protein</fullName>
    </submittedName>
</protein>
<evidence type="ECO:0000256" key="1">
    <source>
        <dbReference type="SAM" id="MobiDB-lite"/>
    </source>
</evidence>
<accession>A0AAU2HAQ8</accession>
<name>A0AAU2HAQ8_9ACTN</name>
<organism evidence="2">
    <name type="scientific">Streptomyces sp. NBC_00060</name>
    <dbReference type="NCBI Taxonomy" id="2975636"/>
    <lineage>
        <taxon>Bacteria</taxon>
        <taxon>Bacillati</taxon>
        <taxon>Actinomycetota</taxon>
        <taxon>Actinomycetes</taxon>
        <taxon>Kitasatosporales</taxon>
        <taxon>Streptomycetaceae</taxon>
        <taxon>Streptomyces</taxon>
    </lineage>
</organism>
<dbReference type="EMBL" id="CP108253">
    <property type="protein sequence ID" value="WTU44501.1"/>
    <property type="molecule type" value="Genomic_DNA"/>
</dbReference>
<reference evidence="2" key="1">
    <citation type="submission" date="2022-10" db="EMBL/GenBank/DDBJ databases">
        <title>The complete genomes of actinobacterial strains from the NBC collection.</title>
        <authorList>
            <person name="Joergensen T.S."/>
            <person name="Alvarez Arevalo M."/>
            <person name="Sterndorff E.B."/>
            <person name="Faurdal D."/>
            <person name="Vuksanovic O."/>
            <person name="Mourched A.-S."/>
            <person name="Charusanti P."/>
            <person name="Shaw S."/>
            <person name="Blin K."/>
            <person name="Weber T."/>
        </authorList>
    </citation>
    <scope>NUCLEOTIDE SEQUENCE</scope>
    <source>
        <strain evidence="2">NBC_00060</strain>
    </source>
</reference>
<evidence type="ECO:0000313" key="2">
    <source>
        <dbReference type="EMBL" id="WTU44501.1"/>
    </source>
</evidence>